<dbReference type="EMBL" id="JAIQUM010000050">
    <property type="protein sequence ID" value="MBZ5752253.1"/>
    <property type="molecule type" value="Genomic_DNA"/>
</dbReference>
<accession>A0ABS7UW93</accession>
<comment type="caution">
    <text evidence="2">The sequence shown here is derived from an EMBL/GenBank/DDBJ whole genome shotgun (WGS) entry which is preliminary data.</text>
</comment>
<keyword evidence="1" id="KW-0175">Coiled coil</keyword>
<reference evidence="2" key="1">
    <citation type="submission" date="2024-05" db="EMBL/GenBank/DDBJ databases">
        <title>Metabacillus sp. nov., isolated from the rhizosphere soil of tomato plants.</title>
        <authorList>
            <person name="Ma R."/>
        </authorList>
    </citation>
    <scope>NUCLEOTIDE SEQUENCE</scope>
    <source>
        <strain evidence="2">DBTR6</strain>
    </source>
</reference>
<organism evidence="2 3">
    <name type="scientific">Metabacillus rhizolycopersici</name>
    <dbReference type="NCBI Taxonomy" id="2875709"/>
    <lineage>
        <taxon>Bacteria</taxon>
        <taxon>Bacillati</taxon>
        <taxon>Bacillota</taxon>
        <taxon>Bacilli</taxon>
        <taxon>Bacillales</taxon>
        <taxon>Bacillaceae</taxon>
        <taxon>Metabacillus</taxon>
    </lineage>
</organism>
<name>A0ABS7UW93_9BACI</name>
<feature type="coiled-coil region" evidence="1">
    <location>
        <begin position="39"/>
        <end position="81"/>
    </location>
</feature>
<evidence type="ECO:0000313" key="3">
    <source>
        <dbReference type="Proteomes" id="UP001165287"/>
    </source>
</evidence>
<evidence type="ECO:0008006" key="4">
    <source>
        <dbReference type="Google" id="ProtNLM"/>
    </source>
</evidence>
<evidence type="ECO:0000256" key="1">
    <source>
        <dbReference type="SAM" id="Coils"/>
    </source>
</evidence>
<dbReference type="RefSeq" id="WP_224140714.1">
    <property type="nucleotide sequence ID" value="NZ_JAIQUM010000050.1"/>
</dbReference>
<keyword evidence="3" id="KW-1185">Reference proteome</keyword>
<protein>
    <recommendedName>
        <fullName evidence="4">Small, acid-soluble spore protein N</fullName>
    </recommendedName>
</protein>
<evidence type="ECO:0000313" key="2">
    <source>
        <dbReference type="EMBL" id="MBZ5752253.1"/>
    </source>
</evidence>
<gene>
    <name evidence="2" type="ORF">K9V48_18845</name>
</gene>
<proteinExistence type="predicted"/>
<sequence>MPYHKDKQQSFQAAQQGTNEAFHLYENIDKSGADYGLQLKHLKEEVNEAYQQINNALENASETQRHRLEQYQRDLQKIVNDVNESSE</sequence>
<dbReference type="Proteomes" id="UP001165287">
    <property type="component" value="Unassembled WGS sequence"/>
</dbReference>